<dbReference type="CDD" id="cd03424">
    <property type="entry name" value="NUDIX_ADPRase_Nudt5_UGPPase_Nudt14"/>
    <property type="match status" value="1"/>
</dbReference>
<protein>
    <submittedName>
        <fullName evidence="2">NUDIX hydrolase</fullName>
    </submittedName>
</protein>
<reference evidence="2" key="2">
    <citation type="journal article" date="2014" name="ISME J.">
        <title>Microbial stratification in low pH oxic and suboxic macroscopic growths along an acid mine drainage.</title>
        <authorList>
            <person name="Mendez-Garcia C."/>
            <person name="Mesa V."/>
            <person name="Sprenger R.R."/>
            <person name="Richter M."/>
            <person name="Diez M.S."/>
            <person name="Solano J."/>
            <person name="Bargiela R."/>
            <person name="Golyshina O.V."/>
            <person name="Manteca A."/>
            <person name="Ramos J.L."/>
            <person name="Gallego J.R."/>
            <person name="Llorente I."/>
            <person name="Martins Dos Santos V.A."/>
            <person name="Jensen O.N."/>
            <person name="Pelaez A.I."/>
            <person name="Sanchez J."/>
            <person name="Ferrer M."/>
        </authorList>
    </citation>
    <scope>NUCLEOTIDE SEQUENCE</scope>
</reference>
<reference evidence="2" key="1">
    <citation type="submission" date="2013-08" db="EMBL/GenBank/DDBJ databases">
        <authorList>
            <person name="Mendez C."/>
            <person name="Richter M."/>
            <person name="Ferrer M."/>
            <person name="Sanchez J."/>
        </authorList>
    </citation>
    <scope>NUCLEOTIDE SEQUENCE</scope>
</reference>
<dbReference type="AlphaFoldDB" id="T0YZ90"/>
<evidence type="ECO:0000313" key="2">
    <source>
        <dbReference type="EMBL" id="EQD37257.1"/>
    </source>
</evidence>
<dbReference type="EMBL" id="AUZX01013027">
    <property type="protein sequence ID" value="EQD37257.1"/>
    <property type="molecule type" value="Genomic_DNA"/>
</dbReference>
<dbReference type="InterPro" id="IPR015797">
    <property type="entry name" value="NUDIX_hydrolase-like_dom_sf"/>
</dbReference>
<keyword evidence="2" id="KW-0378">Hydrolase</keyword>
<dbReference type="GO" id="GO:0016787">
    <property type="term" value="F:hydrolase activity"/>
    <property type="evidence" value="ECO:0007669"/>
    <property type="project" value="UniProtKB-KW"/>
</dbReference>
<evidence type="ECO:0000259" key="1">
    <source>
        <dbReference type="Pfam" id="PF00293"/>
    </source>
</evidence>
<proteinExistence type="predicted"/>
<dbReference type="Gene3D" id="3.90.79.10">
    <property type="entry name" value="Nucleoside Triphosphate Pyrophosphohydrolase"/>
    <property type="match status" value="1"/>
</dbReference>
<dbReference type="SUPFAM" id="SSF55811">
    <property type="entry name" value="Nudix"/>
    <property type="match status" value="1"/>
</dbReference>
<feature type="domain" description="Nudix hydrolase" evidence="1">
    <location>
        <begin position="1"/>
        <end position="70"/>
    </location>
</feature>
<dbReference type="Pfam" id="PF00293">
    <property type="entry name" value="NUDIX"/>
    <property type="match status" value="1"/>
</dbReference>
<dbReference type="InterPro" id="IPR000086">
    <property type="entry name" value="NUDIX_hydrolase_dom"/>
</dbReference>
<name>T0YZ90_9ZZZZ</name>
<comment type="caution">
    <text evidence="2">The sequence shown here is derived from an EMBL/GenBank/DDBJ whole genome shotgun (WGS) entry which is preliminary data.</text>
</comment>
<accession>T0YZ90</accession>
<gene>
    <name evidence="2" type="ORF">B1A_17700</name>
</gene>
<organism evidence="2">
    <name type="scientific">mine drainage metagenome</name>
    <dbReference type="NCBI Taxonomy" id="410659"/>
    <lineage>
        <taxon>unclassified sequences</taxon>
        <taxon>metagenomes</taxon>
        <taxon>ecological metagenomes</taxon>
    </lineage>
</organism>
<feature type="non-terminal residue" evidence="2">
    <location>
        <position position="1"/>
    </location>
</feature>
<sequence length="115" mass="12832">TARRELKEELGLEAEEIIELSGFLNSPGFCDEFSYLYLARGLSYRGRVPQSIEEAESKVIVLSLDMLANYLANGTIEDAKTIIGLFQAREFIDSNHGVTDHPLDQPDLIDRLGSD</sequence>